<accession>A0A8H7I9I5</accession>
<comment type="caution">
    <text evidence="13">The sequence shown here is derived from an EMBL/GenBank/DDBJ whole genome shotgun (WGS) entry which is preliminary data.</text>
</comment>
<dbReference type="FunFam" id="3.10.50.10:FF:000005">
    <property type="entry name" value="Endochitinase B1"/>
    <property type="match status" value="1"/>
</dbReference>
<dbReference type="Pfam" id="PF00704">
    <property type="entry name" value="Glyco_hydro_18"/>
    <property type="match status" value="1"/>
</dbReference>
<keyword evidence="5" id="KW-0146">Chitin degradation</keyword>
<name>A0A8H7I9I5_9AGAM</name>
<dbReference type="Gene3D" id="3.20.20.80">
    <property type="entry name" value="Glycosidases"/>
    <property type="match status" value="1"/>
</dbReference>
<evidence type="ECO:0000256" key="9">
    <source>
        <dbReference type="RuleBase" id="RU000489"/>
    </source>
</evidence>
<dbReference type="SUPFAM" id="SSF54556">
    <property type="entry name" value="Chitinase insertion domain"/>
    <property type="match status" value="1"/>
</dbReference>
<keyword evidence="11" id="KW-0732">Signal</keyword>
<dbReference type="InterPro" id="IPR001223">
    <property type="entry name" value="Glyco_hydro18_cat"/>
</dbReference>
<dbReference type="GO" id="GO:0000272">
    <property type="term" value="P:polysaccharide catabolic process"/>
    <property type="evidence" value="ECO:0007669"/>
    <property type="project" value="UniProtKB-KW"/>
</dbReference>
<dbReference type="InterPro" id="IPR011583">
    <property type="entry name" value="Chitinase_II/V-like_cat"/>
</dbReference>
<feature type="compositionally biased region" description="Low complexity" evidence="10">
    <location>
        <begin position="458"/>
        <end position="495"/>
    </location>
</feature>
<evidence type="ECO:0000256" key="6">
    <source>
        <dbReference type="ARBA" id="ARBA00023277"/>
    </source>
</evidence>
<organism evidence="13 14">
    <name type="scientific">Rhizoctonia solani</name>
    <dbReference type="NCBI Taxonomy" id="456999"/>
    <lineage>
        <taxon>Eukaryota</taxon>
        <taxon>Fungi</taxon>
        <taxon>Dikarya</taxon>
        <taxon>Basidiomycota</taxon>
        <taxon>Agaricomycotina</taxon>
        <taxon>Agaricomycetes</taxon>
        <taxon>Cantharellales</taxon>
        <taxon>Ceratobasidiaceae</taxon>
        <taxon>Rhizoctonia</taxon>
    </lineage>
</organism>
<dbReference type="Gene3D" id="2.10.10.20">
    <property type="entry name" value="Carbohydrate-binding module superfamily 5/12"/>
    <property type="match status" value="1"/>
</dbReference>
<dbReference type="GO" id="GO:0008843">
    <property type="term" value="F:endochitinase activity"/>
    <property type="evidence" value="ECO:0007669"/>
    <property type="project" value="UniProtKB-EC"/>
</dbReference>
<dbReference type="GO" id="GO:0005576">
    <property type="term" value="C:extracellular region"/>
    <property type="evidence" value="ECO:0007669"/>
    <property type="project" value="InterPro"/>
</dbReference>
<dbReference type="PANTHER" id="PTHR11177:SF317">
    <property type="entry name" value="CHITINASE 12-RELATED"/>
    <property type="match status" value="1"/>
</dbReference>
<dbReference type="CDD" id="cd12215">
    <property type="entry name" value="ChiC_BD"/>
    <property type="match status" value="1"/>
</dbReference>
<protein>
    <recommendedName>
        <fullName evidence="3">chitinase</fullName>
        <ecNumber evidence="3">3.2.1.14</ecNumber>
    </recommendedName>
</protein>
<dbReference type="GO" id="GO:0008061">
    <property type="term" value="F:chitin binding"/>
    <property type="evidence" value="ECO:0007669"/>
    <property type="project" value="InterPro"/>
</dbReference>
<evidence type="ECO:0000256" key="1">
    <source>
        <dbReference type="ARBA" id="ARBA00000822"/>
    </source>
</evidence>
<keyword evidence="4 9" id="KW-0378">Hydrolase</keyword>
<gene>
    <name evidence="13" type="ORF">RHS01_07381</name>
</gene>
<evidence type="ECO:0000256" key="3">
    <source>
        <dbReference type="ARBA" id="ARBA00012729"/>
    </source>
</evidence>
<dbReference type="PANTHER" id="PTHR11177">
    <property type="entry name" value="CHITINASE"/>
    <property type="match status" value="1"/>
</dbReference>
<dbReference type="InterPro" id="IPR003610">
    <property type="entry name" value="CBM5/12"/>
</dbReference>
<comment type="catalytic activity">
    <reaction evidence="1">
        <text>Random endo-hydrolysis of N-acetyl-beta-D-glucosaminide (1-&gt;4)-beta-linkages in chitin and chitodextrins.</text>
        <dbReference type="EC" id="3.2.1.14"/>
    </reaction>
</comment>
<dbReference type="PROSITE" id="PS51910">
    <property type="entry name" value="GH18_2"/>
    <property type="match status" value="1"/>
</dbReference>
<dbReference type="SUPFAM" id="SSF51445">
    <property type="entry name" value="(Trans)glycosidases"/>
    <property type="match status" value="1"/>
</dbReference>
<dbReference type="EC" id="3.2.1.14" evidence="3"/>
<dbReference type="Gene3D" id="3.10.50.10">
    <property type="match status" value="1"/>
</dbReference>
<feature type="region of interest" description="Disordered" evidence="10">
    <location>
        <begin position="450"/>
        <end position="495"/>
    </location>
</feature>
<feature type="domain" description="GH18" evidence="12">
    <location>
        <begin position="62"/>
        <end position="428"/>
    </location>
</feature>
<feature type="chain" id="PRO_5034061090" description="chitinase" evidence="11">
    <location>
        <begin position="19"/>
        <end position="546"/>
    </location>
</feature>
<dbReference type="AlphaFoldDB" id="A0A8H7I9I5"/>
<dbReference type="InterPro" id="IPR001579">
    <property type="entry name" value="Glyco_hydro_18_chit_AS"/>
</dbReference>
<feature type="signal peptide" evidence="11">
    <location>
        <begin position="1"/>
        <end position="18"/>
    </location>
</feature>
<sequence length="546" mass="58452">MHTLSLLVALGAALSASASQIHHRPENFLTKAAPNTPPSNRTVTPQPLHERVAVLDKRANGKVNIGYFVNWGIYARAFCQYNFLGSEFLGWRCLPTIHFLTDPQNIDASKLTHVLYSFADTDPSTGAIKLSDPDADQATTAILGMTLGTTSTQGNFKQLYLLKQKNRSLKVLLSIGGWTYSQAGHFNFVTNPSARATFVSSAITLLEDNGLDGIDIDYEYPAAGAQAQGYASLLSELRAALDAHAAKKGESNPYQITAAVPAGKSNYQNLLVSQMDKSLTFWNLMAYDYAGSWSTTSDDQANLYGPTNSDTDTDSAIKWYTANGATTSKIVMGLPLYGRAFESTNGIRQPFNGIGPGTWEAGVYDYKALPLAGAAVFEDSSRGSSYSYDSSKKELSKGLGGGMFWELSSDKKGTDSLVSITASNIGALDSTPNHLYYPYSKFDNIKNNMGAGPGSPGTVAPSPTTTKPPVTTTTTKPPVTTTTAPPTTTTKPPTTGCGSLSAWRSDLAYVAGNVVSYNGHKWTAKWWNQNEFPGGASDAWTDNGAC</sequence>
<dbReference type="InterPro" id="IPR029070">
    <property type="entry name" value="Chitinase_insertion_sf"/>
</dbReference>
<dbReference type="SMART" id="SM00636">
    <property type="entry name" value="Glyco_18"/>
    <property type="match status" value="1"/>
</dbReference>
<evidence type="ECO:0000256" key="5">
    <source>
        <dbReference type="ARBA" id="ARBA00023024"/>
    </source>
</evidence>
<comment type="similarity">
    <text evidence="2">Belongs to the glycosyl hydrolase 18 family. Chitinase class V subfamily.</text>
</comment>
<dbReference type="Proteomes" id="UP000614334">
    <property type="component" value="Unassembled WGS sequence"/>
</dbReference>
<dbReference type="InterPro" id="IPR017853">
    <property type="entry name" value="GH"/>
</dbReference>
<dbReference type="Pfam" id="PF02839">
    <property type="entry name" value="CBM_5_12"/>
    <property type="match status" value="1"/>
</dbReference>
<keyword evidence="6" id="KW-0119">Carbohydrate metabolism</keyword>
<keyword evidence="8" id="KW-0624">Polysaccharide degradation</keyword>
<evidence type="ECO:0000256" key="4">
    <source>
        <dbReference type="ARBA" id="ARBA00022801"/>
    </source>
</evidence>
<dbReference type="EMBL" id="JACYCF010000014">
    <property type="protein sequence ID" value="KAF8752879.1"/>
    <property type="molecule type" value="Genomic_DNA"/>
</dbReference>
<dbReference type="SUPFAM" id="SSF51055">
    <property type="entry name" value="Carbohydrate binding domain"/>
    <property type="match status" value="1"/>
</dbReference>
<proteinExistence type="inferred from homology"/>
<dbReference type="SMART" id="SM00495">
    <property type="entry name" value="ChtBD3"/>
    <property type="match status" value="1"/>
</dbReference>
<dbReference type="InterPro" id="IPR050314">
    <property type="entry name" value="Glycosyl_Hydrlase_18"/>
</dbReference>
<reference evidence="13" key="1">
    <citation type="submission" date="2020-09" db="EMBL/GenBank/DDBJ databases">
        <title>Comparative genome analyses of four rice-infecting Rhizoctonia solani isolates reveal extensive enrichment of homogalacturonan modification genes.</title>
        <authorList>
            <person name="Lee D.-Y."/>
            <person name="Jeon J."/>
            <person name="Kim K.-T."/>
            <person name="Cheong K."/>
            <person name="Song H."/>
            <person name="Choi G."/>
            <person name="Ko J."/>
            <person name="Opiyo S.O."/>
            <person name="Zuo S."/>
            <person name="Madhav S."/>
            <person name="Lee Y.-H."/>
            <person name="Wang G.-L."/>
        </authorList>
    </citation>
    <scope>NUCLEOTIDE SEQUENCE</scope>
    <source>
        <strain evidence="13">AG1-IA B2</strain>
    </source>
</reference>
<dbReference type="InterPro" id="IPR036573">
    <property type="entry name" value="CBM_sf_5/12"/>
</dbReference>
<evidence type="ECO:0000313" key="13">
    <source>
        <dbReference type="EMBL" id="KAF8752879.1"/>
    </source>
</evidence>
<evidence type="ECO:0000313" key="14">
    <source>
        <dbReference type="Proteomes" id="UP000614334"/>
    </source>
</evidence>
<evidence type="ECO:0000256" key="7">
    <source>
        <dbReference type="ARBA" id="ARBA00023295"/>
    </source>
</evidence>
<dbReference type="PROSITE" id="PS01095">
    <property type="entry name" value="GH18_1"/>
    <property type="match status" value="1"/>
</dbReference>
<dbReference type="GO" id="GO:0030246">
    <property type="term" value="F:carbohydrate binding"/>
    <property type="evidence" value="ECO:0007669"/>
    <property type="project" value="InterPro"/>
</dbReference>
<evidence type="ECO:0000256" key="8">
    <source>
        <dbReference type="ARBA" id="ARBA00023326"/>
    </source>
</evidence>
<evidence type="ECO:0000256" key="2">
    <source>
        <dbReference type="ARBA" id="ARBA00008682"/>
    </source>
</evidence>
<evidence type="ECO:0000256" key="10">
    <source>
        <dbReference type="SAM" id="MobiDB-lite"/>
    </source>
</evidence>
<evidence type="ECO:0000256" key="11">
    <source>
        <dbReference type="SAM" id="SignalP"/>
    </source>
</evidence>
<keyword evidence="7 9" id="KW-0326">Glycosidase</keyword>
<evidence type="ECO:0000259" key="12">
    <source>
        <dbReference type="PROSITE" id="PS51910"/>
    </source>
</evidence>
<dbReference type="GO" id="GO:0006032">
    <property type="term" value="P:chitin catabolic process"/>
    <property type="evidence" value="ECO:0007669"/>
    <property type="project" value="UniProtKB-KW"/>
</dbReference>